<feature type="compositionally biased region" description="Acidic residues" evidence="1">
    <location>
        <begin position="47"/>
        <end position="58"/>
    </location>
</feature>
<feature type="region of interest" description="Disordered" evidence="1">
    <location>
        <begin position="41"/>
        <end position="100"/>
    </location>
</feature>
<sequence length="100" mass="11275">MRMNVSVLIEVNRDPPGRVYFWEGEGYVSMDLVAPAARAPPNLPFVESDDEEEYDLPPEPEPRALEPLVKKVRVGQDETKEKKPVTVEEPAPETAESIKK</sequence>
<organism evidence="2 3">
    <name type="scientific">Aplosporella prunicola CBS 121167</name>
    <dbReference type="NCBI Taxonomy" id="1176127"/>
    <lineage>
        <taxon>Eukaryota</taxon>
        <taxon>Fungi</taxon>
        <taxon>Dikarya</taxon>
        <taxon>Ascomycota</taxon>
        <taxon>Pezizomycotina</taxon>
        <taxon>Dothideomycetes</taxon>
        <taxon>Dothideomycetes incertae sedis</taxon>
        <taxon>Botryosphaeriales</taxon>
        <taxon>Aplosporellaceae</taxon>
        <taxon>Aplosporella</taxon>
    </lineage>
</organism>
<dbReference type="GeneID" id="54300250"/>
<dbReference type="RefSeq" id="XP_033390986.1">
    <property type="nucleotide sequence ID" value="XM_033542753.1"/>
</dbReference>
<keyword evidence="3" id="KW-1185">Reference proteome</keyword>
<feature type="compositionally biased region" description="Low complexity" evidence="1">
    <location>
        <begin position="87"/>
        <end position="100"/>
    </location>
</feature>
<dbReference type="AlphaFoldDB" id="A0A6A6AWV7"/>
<evidence type="ECO:0000256" key="1">
    <source>
        <dbReference type="SAM" id="MobiDB-lite"/>
    </source>
</evidence>
<protein>
    <submittedName>
        <fullName evidence="2">Uncharacterized protein</fullName>
    </submittedName>
</protein>
<feature type="compositionally biased region" description="Basic and acidic residues" evidence="1">
    <location>
        <begin position="74"/>
        <end position="86"/>
    </location>
</feature>
<proteinExistence type="predicted"/>
<accession>A0A6A6AWV7</accession>
<dbReference type="Proteomes" id="UP000799438">
    <property type="component" value="Unassembled WGS sequence"/>
</dbReference>
<dbReference type="EMBL" id="ML995611">
    <property type="protein sequence ID" value="KAF2135267.1"/>
    <property type="molecule type" value="Genomic_DNA"/>
</dbReference>
<name>A0A6A6AWV7_9PEZI</name>
<evidence type="ECO:0000313" key="3">
    <source>
        <dbReference type="Proteomes" id="UP000799438"/>
    </source>
</evidence>
<reference evidence="2" key="1">
    <citation type="journal article" date="2020" name="Stud. Mycol.">
        <title>101 Dothideomycetes genomes: a test case for predicting lifestyles and emergence of pathogens.</title>
        <authorList>
            <person name="Haridas S."/>
            <person name="Albert R."/>
            <person name="Binder M."/>
            <person name="Bloem J."/>
            <person name="Labutti K."/>
            <person name="Salamov A."/>
            <person name="Andreopoulos B."/>
            <person name="Baker S."/>
            <person name="Barry K."/>
            <person name="Bills G."/>
            <person name="Bluhm B."/>
            <person name="Cannon C."/>
            <person name="Castanera R."/>
            <person name="Culley D."/>
            <person name="Daum C."/>
            <person name="Ezra D."/>
            <person name="Gonzalez J."/>
            <person name="Henrissat B."/>
            <person name="Kuo A."/>
            <person name="Liang C."/>
            <person name="Lipzen A."/>
            <person name="Lutzoni F."/>
            <person name="Magnuson J."/>
            <person name="Mondo S."/>
            <person name="Nolan M."/>
            <person name="Ohm R."/>
            <person name="Pangilinan J."/>
            <person name="Park H.-J."/>
            <person name="Ramirez L."/>
            <person name="Alfaro M."/>
            <person name="Sun H."/>
            <person name="Tritt A."/>
            <person name="Yoshinaga Y."/>
            <person name="Zwiers L.-H."/>
            <person name="Turgeon B."/>
            <person name="Goodwin S."/>
            <person name="Spatafora J."/>
            <person name="Crous P."/>
            <person name="Grigoriev I."/>
        </authorList>
    </citation>
    <scope>NUCLEOTIDE SEQUENCE</scope>
    <source>
        <strain evidence="2">CBS 121167</strain>
    </source>
</reference>
<gene>
    <name evidence="2" type="ORF">K452DRAFT_303670</name>
</gene>
<evidence type="ECO:0000313" key="2">
    <source>
        <dbReference type="EMBL" id="KAF2135267.1"/>
    </source>
</evidence>